<dbReference type="EMBL" id="LN679105">
    <property type="protein sequence ID" value="CEL61968.1"/>
    <property type="molecule type" value="Genomic_DNA"/>
</dbReference>
<dbReference type="Proteomes" id="UP000059188">
    <property type="component" value="Unassembled WGS sequence"/>
</dbReference>
<evidence type="ECO:0000313" key="2">
    <source>
        <dbReference type="Proteomes" id="UP000059188"/>
    </source>
</evidence>
<protein>
    <submittedName>
        <fullName evidence="1">Uncharacterized protein</fullName>
    </submittedName>
</protein>
<evidence type="ECO:0000313" key="1">
    <source>
        <dbReference type="EMBL" id="CEL61968.1"/>
    </source>
</evidence>
<gene>
    <name evidence="1" type="ORF">RSOLAG1IB_04718</name>
</gene>
<organism evidence="1 2">
    <name type="scientific">Thanatephorus cucumeris (strain AG1-IB / isolate 7/3/14)</name>
    <name type="common">Lettuce bottom rot fungus</name>
    <name type="synonym">Rhizoctonia solani</name>
    <dbReference type="NCBI Taxonomy" id="1108050"/>
    <lineage>
        <taxon>Eukaryota</taxon>
        <taxon>Fungi</taxon>
        <taxon>Dikarya</taxon>
        <taxon>Basidiomycota</taxon>
        <taxon>Agaricomycotina</taxon>
        <taxon>Agaricomycetes</taxon>
        <taxon>Cantharellales</taxon>
        <taxon>Ceratobasidiaceae</taxon>
        <taxon>Rhizoctonia</taxon>
        <taxon>Rhizoctonia solani AG-1</taxon>
    </lineage>
</organism>
<reference evidence="1 2" key="1">
    <citation type="submission" date="2014-11" db="EMBL/GenBank/DDBJ databases">
        <authorList>
            <person name="Wibberg Daniel"/>
        </authorList>
    </citation>
    <scope>NUCLEOTIDE SEQUENCE [LARGE SCALE GENOMIC DNA]</scope>
    <source>
        <strain evidence="1">Rhizoctonia solani AG1-IB 7/3/14</strain>
    </source>
</reference>
<dbReference type="AlphaFoldDB" id="A0A0B7G0E1"/>
<name>A0A0B7G0E1_THACB</name>
<keyword evidence="2" id="KW-1185">Reference proteome</keyword>
<accession>A0A0B7G0E1</accession>
<proteinExistence type="predicted"/>
<sequence length="86" mass="9658">MTGNRSAWYDLQQREYTTWSSLLRIFALNLEADSVANRNTFLASSVNQAALFSSHSTIAPSYNVPALPTSWTRPSFRIATCHPPRP</sequence>